<organism evidence="1 2">
    <name type="scientific">Jiella sonneratiae</name>
    <dbReference type="NCBI Taxonomy" id="2816856"/>
    <lineage>
        <taxon>Bacteria</taxon>
        <taxon>Pseudomonadati</taxon>
        <taxon>Pseudomonadota</taxon>
        <taxon>Alphaproteobacteria</taxon>
        <taxon>Hyphomicrobiales</taxon>
        <taxon>Aurantimonadaceae</taxon>
        <taxon>Jiella</taxon>
    </lineage>
</organism>
<accession>A0ABS3J2T3</accession>
<dbReference type="EMBL" id="JAFMPY010000008">
    <property type="protein sequence ID" value="MBO0903963.1"/>
    <property type="molecule type" value="Genomic_DNA"/>
</dbReference>
<evidence type="ECO:0000313" key="1">
    <source>
        <dbReference type="EMBL" id="MBO0903963.1"/>
    </source>
</evidence>
<dbReference type="Proteomes" id="UP000664288">
    <property type="component" value="Unassembled WGS sequence"/>
</dbReference>
<proteinExistence type="predicted"/>
<reference evidence="1 2" key="1">
    <citation type="submission" date="2021-03" db="EMBL/GenBank/DDBJ databases">
        <title>Whole genome sequence of Jiella sp. MQZ13P-4.</title>
        <authorList>
            <person name="Tuo L."/>
        </authorList>
    </citation>
    <scope>NUCLEOTIDE SEQUENCE [LARGE SCALE GENOMIC DNA]</scope>
    <source>
        <strain evidence="1 2">MQZ13P-4</strain>
    </source>
</reference>
<protein>
    <submittedName>
        <fullName evidence="1">Uncharacterized protein</fullName>
    </submittedName>
</protein>
<comment type="caution">
    <text evidence="1">The sequence shown here is derived from an EMBL/GenBank/DDBJ whole genome shotgun (WGS) entry which is preliminary data.</text>
</comment>
<evidence type="ECO:0000313" key="2">
    <source>
        <dbReference type="Proteomes" id="UP000664288"/>
    </source>
</evidence>
<dbReference type="RefSeq" id="WP_207350601.1">
    <property type="nucleotide sequence ID" value="NZ_JAFMPY010000008.1"/>
</dbReference>
<gene>
    <name evidence="1" type="ORF">J1C47_09940</name>
</gene>
<keyword evidence="2" id="KW-1185">Reference proteome</keyword>
<sequence length="116" mass="13108">MNAGPARRIRAALSFETYPSAGMGQAPREDARRVIAAEDHGEGDCPAPLVRLVRRRACDHLIQGRRDETVLQCSMAGAARRIGFSSARIVPQKSRERKGQSRDFWKFNDCFQRFDM</sequence>
<name>A0ABS3J2T3_9HYPH</name>